<dbReference type="PANTHER" id="PTHR11365:SF2">
    <property type="entry name" value="5-OXOPROLINASE"/>
    <property type="match status" value="1"/>
</dbReference>
<dbReference type="InterPro" id="IPR008040">
    <property type="entry name" value="Hydant_A_N"/>
</dbReference>
<dbReference type="Proteomes" id="UP000319335">
    <property type="component" value="Unassembled WGS sequence"/>
</dbReference>
<comment type="caution">
    <text evidence="3">The sequence shown here is derived from an EMBL/GenBank/DDBJ whole genome shotgun (WGS) entry which is preliminary data.</text>
</comment>
<evidence type="ECO:0000259" key="1">
    <source>
        <dbReference type="Pfam" id="PF01968"/>
    </source>
</evidence>
<name>A0A7Z8KR69_9EURY</name>
<sequence length="644" mass="69652">MHFGLGIDAGGTYTDAVLIRGSDGAIVDSKKAFTTYPDLQTGIKNVLDSLDQELLKSVNLVSVSTTLSTNSLLEGTGTSVALIIIGEKPAQTEFPAEFVICVKGGHDTRGDEACELDVAAVESFVQSTKTKVSAYAVSGYFGARNPEHEIQVKELITKMTGMPVVCGHELSQELGAYERAVTAILNAQLMPITYQFVNSVVKDVRGRGIDARLLMLKCDGSVYNIEDALEKPIETIFSGPAASLLGASYLSKMETCAVIDIGGTSTDVSMLRDGVPEISSSGAVVGGWKTRVRAMKMETSATGGDSHIWVQDTKVNVGPKRVLPLCVASTMYPDFLNKLKRSRIVPRNNMDENLQPTKFFVRTDYKASDLNDDETEVLSNIGSEPVSVTDITSDLRRNIPAGVLDSLTRKRLLQGIGFTPTDALHVLGIYTKWDVQASEIGAANLARYTTKGKYDFCTNVRGLVAKNMAADLMSYILPHHPAGMIADLLDDKYPAKFKVEIPVVLLGGPSEAYDSELNSMIDAEVIVPEFSDVGNAVGALAGKGVKRVEIMITPASLETPDEDFLVFSPVGRGRFKNYVDAVEFATNTGKELVLDYELRCGILKQDTKITVSKKTVSPDNWSHPPLETRVIVVGIGNPMMVLKD</sequence>
<feature type="domain" description="Hydantoinase/oxoprolinase N-terminal" evidence="2">
    <location>
        <begin position="5"/>
        <end position="159"/>
    </location>
</feature>
<dbReference type="PANTHER" id="PTHR11365">
    <property type="entry name" value="5-OXOPROLINASE RELATED"/>
    <property type="match status" value="1"/>
</dbReference>
<evidence type="ECO:0000313" key="4">
    <source>
        <dbReference type="Proteomes" id="UP000319335"/>
    </source>
</evidence>
<dbReference type="InterPro" id="IPR045079">
    <property type="entry name" value="Oxoprolinase-like"/>
</dbReference>
<dbReference type="EMBL" id="VIAQ01000002">
    <property type="protein sequence ID" value="TQD29215.1"/>
    <property type="molecule type" value="Genomic_DNA"/>
</dbReference>
<dbReference type="OrthoDB" id="8261at2157"/>
<dbReference type="RefSeq" id="WP_154808239.1">
    <property type="nucleotide sequence ID" value="NZ_VIAQ01000002.1"/>
</dbReference>
<dbReference type="GO" id="GO:0005829">
    <property type="term" value="C:cytosol"/>
    <property type="evidence" value="ECO:0007669"/>
    <property type="project" value="TreeGrafter"/>
</dbReference>
<evidence type="ECO:0000313" key="3">
    <source>
        <dbReference type="EMBL" id="TQD29215.1"/>
    </source>
</evidence>
<reference evidence="3 4" key="1">
    <citation type="submission" date="2019-06" db="EMBL/GenBank/DDBJ databases">
        <title>Draft genome sequence of Methanolobus vulcani B1d.</title>
        <authorList>
            <person name="Creighbaum A.J."/>
            <person name="Ticak T."/>
            <person name="Hariraju D."/>
            <person name="Arivett B.A."/>
            <person name="Ferguson D.J.Jr."/>
        </authorList>
    </citation>
    <scope>NUCLEOTIDE SEQUENCE [LARGE SCALE GENOMIC DNA]</scope>
    <source>
        <strain evidence="3 4">B1d</strain>
    </source>
</reference>
<proteinExistence type="predicted"/>
<dbReference type="Pfam" id="PF05378">
    <property type="entry name" value="Hydant_A_N"/>
    <property type="match status" value="1"/>
</dbReference>
<dbReference type="AlphaFoldDB" id="A0A7Z8KR69"/>
<feature type="domain" description="Hydantoinase A/oxoprolinase" evidence="1">
    <location>
        <begin position="179"/>
        <end position="320"/>
    </location>
</feature>
<dbReference type="Pfam" id="PF01968">
    <property type="entry name" value="Hydantoinase_A"/>
    <property type="match status" value="1"/>
</dbReference>
<gene>
    <name evidence="3" type="ORF">FKV42_00225</name>
</gene>
<dbReference type="InterPro" id="IPR043129">
    <property type="entry name" value="ATPase_NBD"/>
</dbReference>
<accession>A0A7Z8KR69</accession>
<evidence type="ECO:0000259" key="2">
    <source>
        <dbReference type="Pfam" id="PF05378"/>
    </source>
</evidence>
<dbReference type="InterPro" id="IPR002821">
    <property type="entry name" value="Hydantoinase_A"/>
</dbReference>
<organism evidence="3 4">
    <name type="scientific">Methanolobus vulcani</name>
    <dbReference type="NCBI Taxonomy" id="38026"/>
    <lineage>
        <taxon>Archaea</taxon>
        <taxon>Methanobacteriati</taxon>
        <taxon>Methanobacteriota</taxon>
        <taxon>Stenosarchaea group</taxon>
        <taxon>Methanomicrobia</taxon>
        <taxon>Methanosarcinales</taxon>
        <taxon>Methanosarcinaceae</taxon>
        <taxon>Methanolobus</taxon>
    </lineage>
</organism>
<dbReference type="GO" id="GO:0017168">
    <property type="term" value="F:5-oxoprolinase (ATP-hydrolyzing) activity"/>
    <property type="evidence" value="ECO:0007669"/>
    <property type="project" value="TreeGrafter"/>
</dbReference>
<dbReference type="GO" id="GO:0006749">
    <property type="term" value="P:glutathione metabolic process"/>
    <property type="evidence" value="ECO:0007669"/>
    <property type="project" value="TreeGrafter"/>
</dbReference>
<dbReference type="SUPFAM" id="SSF53067">
    <property type="entry name" value="Actin-like ATPase domain"/>
    <property type="match status" value="1"/>
</dbReference>
<keyword evidence="4" id="KW-1185">Reference proteome</keyword>
<protein>
    <submittedName>
        <fullName evidence="3">Hydantoinase/oxoprolinase family protein</fullName>
    </submittedName>
</protein>